<dbReference type="PROSITE" id="PS50928">
    <property type="entry name" value="ABC_TM1"/>
    <property type="match status" value="1"/>
</dbReference>
<comment type="caution">
    <text evidence="9">The sequence shown here is derived from an EMBL/GenBank/DDBJ whole genome shotgun (WGS) entry which is preliminary data.</text>
</comment>
<accession>A0A1F5YCH5</accession>
<evidence type="ECO:0000256" key="1">
    <source>
        <dbReference type="ARBA" id="ARBA00004651"/>
    </source>
</evidence>
<dbReference type="GO" id="GO:0005886">
    <property type="term" value="C:plasma membrane"/>
    <property type="evidence" value="ECO:0007669"/>
    <property type="project" value="UniProtKB-SubCell"/>
</dbReference>
<dbReference type="PANTHER" id="PTHR43163:SF6">
    <property type="entry name" value="DIPEPTIDE TRANSPORT SYSTEM PERMEASE PROTEIN DPPB-RELATED"/>
    <property type="match status" value="1"/>
</dbReference>
<dbReference type="CDD" id="cd06261">
    <property type="entry name" value="TM_PBP2"/>
    <property type="match status" value="1"/>
</dbReference>
<comment type="subcellular location">
    <subcellularLocation>
        <location evidence="1 7">Cell membrane</location>
        <topology evidence="1 7">Multi-pass membrane protein</topology>
    </subcellularLocation>
</comment>
<dbReference type="EMBL" id="MFIV01000217">
    <property type="protein sequence ID" value="OGF97666.1"/>
    <property type="molecule type" value="Genomic_DNA"/>
</dbReference>
<dbReference type="AlphaFoldDB" id="A0A1F5YCH5"/>
<feature type="transmembrane region" description="Helical" evidence="7">
    <location>
        <begin position="230"/>
        <end position="251"/>
    </location>
</feature>
<feature type="transmembrane region" description="Helical" evidence="7">
    <location>
        <begin position="133"/>
        <end position="161"/>
    </location>
</feature>
<comment type="similarity">
    <text evidence="7">Belongs to the binding-protein-dependent transport system permease family.</text>
</comment>
<evidence type="ECO:0000256" key="4">
    <source>
        <dbReference type="ARBA" id="ARBA00022692"/>
    </source>
</evidence>
<feature type="domain" description="ABC transmembrane type-1" evidence="8">
    <location>
        <begin position="95"/>
        <end position="299"/>
    </location>
</feature>
<feature type="transmembrane region" description="Helical" evidence="7">
    <location>
        <begin position="9"/>
        <end position="30"/>
    </location>
</feature>
<protein>
    <recommendedName>
        <fullName evidence="8">ABC transmembrane type-1 domain-containing protein</fullName>
    </recommendedName>
</protein>
<dbReference type="Pfam" id="PF00528">
    <property type="entry name" value="BPD_transp_1"/>
    <property type="match status" value="1"/>
</dbReference>
<evidence type="ECO:0000313" key="9">
    <source>
        <dbReference type="EMBL" id="OGF97666.1"/>
    </source>
</evidence>
<organism evidence="9 10">
    <name type="scientific">Candidatus Glassbacteria bacterium GWA2_58_10</name>
    <dbReference type="NCBI Taxonomy" id="1817865"/>
    <lineage>
        <taxon>Bacteria</taxon>
        <taxon>Candidatus Glassiibacteriota</taxon>
    </lineage>
</organism>
<dbReference type="InterPro" id="IPR045621">
    <property type="entry name" value="BPD_transp_1_N"/>
</dbReference>
<feature type="transmembrane region" description="Helical" evidence="7">
    <location>
        <begin position="101"/>
        <end position="121"/>
    </location>
</feature>
<evidence type="ECO:0000313" key="10">
    <source>
        <dbReference type="Proteomes" id="UP000176992"/>
    </source>
</evidence>
<evidence type="ECO:0000256" key="5">
    <source>
        <dbReference type="ARBA" id="ARBA00022989"/>
    </source>
</evidence>
<dbReference type="GO" id="GO:0055085">
    <property type="term" value="P:transmembrane transport"/>
    <property type="evidence" value="ECO:0007669"/>
    <property type="project" value="InterPro"/>
</dbReference>
<proteinExistence type="inferred from homology"/>
<reference evidence="9 10" key="1">
    <citation type="journal article" date="2016" name="Nat. Commun.">
        <title>Thousands of microbial genomes shed light on interconnected biogeochemical processes in an aquifer system.</title>
        <authorList>
            <person name="Anantharaman K."/>
            <person name="Brown C.T."/>
            <person name="Hug L.A."/>
            <person name="Sharon I."/>
            <person name="Castelle C.J."/>
            <person name="Probst A.J."/>
            <person name="Thomas B.C."/>
            <person name="Singh A."/>
            <person name="Wilkins M.J."/>
            <person name="Karaoz U."/>
            <person name="Brodie E.L."/>
            <person name="Williams K.H."/>
            <person name="Hubbard S.S."/>
            <person name="Banfield J.F."/>
        </authorList>
    </citation>
    <scope>NUCLEOTIDE SEQUENCE [LARGE SCALE GENOMIC DNA]</scope>
</reference>
<dbReference type="SUPFAM" id="SSF161098">
    <property type="entry name" value="MetI-like"/>
    <property type="match status" value="1"/>
</dbReference>
<dbReference type="Pfam" id="PF19300">
    <property type="entry name" value="BPD_transp_1_N"/>
    <property type="match status" value="1"/>
</dbReference>
<dbReference type="PANTHER" id="PTHR43163">
    <property type="entry name" value="DIPEPTIDE TRANSPORT SYSTEM PERMEASE PROTEIN DPPB-RELATED"/>
    <property type="match status" value="1"/>
</dbReference>
<keyword evidence="3" id="KW-1003">Cell membrane</keyword>
<feature type="transmembrane region" description="Helical" evidence="7">
    <location>
        <begin position="281"/>
        <end position="302"/>
    </location>
</feature>
<dbReference type="InterPro" id="IPR000515">
    <property type="entry name" value="MetI-like"/>
</dbReference>
<keyword evidence="5 7" id="KW-1133">Transmembrane helix</keyword>
<evidence type="ECO:0000256" key="6">
    <source>
        <dbReference type="ARBA" id="ARBA00023136"/>
    </source>
</evidence>
<dbReference type="InterPro" id="IPR035906">
    <property type="entry name" value="MetI-like_sf"/>
</dbReference>
<keyword evidence="6 7" id="KW-0472">Membrane</keyword>
<dbReference type="Proteomes" id="UP000176992">
    <property type="component" value="Unassembled WGS sequence"/>
</dbReference>
<dbReference type="Gene3D" id="1.10.3720.10">
    <property type="entry name" value="MetI-like"/>
    <property type="match status" value="1"/>
</dbReference>
<sequence>MLYFILRRLLALLPVLWGIATIVFALMYVVPGDPARLMAGQNASAETIELIRVRLGLDRPVHERYWIFLKNLARGELGYSYRQRRPVAGVILERFPATLELALAAVLIALVLGVGAGVLAARFHGSWPDYGVMALSLLGISTPVFWLGLMLIVVFSVWLGWLPVGGYGESGEMRYLILPALSLSAISTGYFSRITRSSFLEVLRGDFILAARARGIPERRILGRHALRNAAVPLVTVVGTNLAGLLGGAVATETVFAWPGIGRAIYDAILLRDLPVVEGGVIFLAFIFVVANLAIDLLYLWIDPRVRLPGFSGAGGEP</sequence>
<evidence type="ECO:0000256" key="7">
    <source>
        <dbReference type="RuleBase" id="RU363032"/>
    </source>
</evidence>
<evidence type="ECO:0000259" key="8">
    <source>
        <dbReference type="PROSITE" id="PS50928"/>
    </source>
</evidence>
<evidence type="ECO:0000256" key="2">
    <source>
        <dbReference type="ARBA" id="ARBA00022448"/>
    </source>
</evidence>
<name>A0A1F5YCH5_9BACT</name>
<evidence type="ECO:0000256" key="3">
    <source>
        <dbReference type="ARBA" id="ARBA00022475"/>
    </source>
</evidence>
<keyword evidence="2 7" id="KW-0813">Transport</keyword>
<keyword evidence="4 7" id="KW-0812">Transmembrane</keyword>
<gene>
    <name evidence="9" type="ORF">A2Z86_11625</name>
</gene>